<evidence type="ECO:0000313" key="1">
    <source>
        <dbReference type="EMBL" id="VDN04450.1"/>
    </source>
</evidence>
<proteinExistence type="predicted"/>
<dbReference type="WBParaSite" id="TCLT_0000704401-mRNA-1">
    <property type="protein sequence ID" value="TCLT_0000704401-mRNA-1"/>
    <property type="gene ID" value="TCLT_0000704401"/>
</dbReference>
<reference evidence="1 2" key="2">
    <citation type="submission" date="2018-11" db="EMBL/GenBank/DDBJ databases">
        <authorList>
            <consortium name="Pathogen Informatics"/>
        </authorList>
    </citation>
    <scope>NUCLEOTIDE SEQUENCE [LARGE SCALE GENOMIC DNA]</scope>
</reference>
<evidence type="ECO:0000313" key="2">
    <source>
        <dbReference type="Proteomes" id="UP000276776"/>
    </source>
</evidence>
<organism evidence="3">
    <name type="scientific">Thelazia callipaeda</name>
    <name type="common">Oriental eyeworm</name>
    <name type="synonym">Parasitic nematode</name>
    <dbReference type="NCBI Taxonomy" id="103827"/>
    <lineage>
        <taxon>Eukaryota</taxon>
        <taxon>Metazoa</taxon>
        <taxon>Ecdysozoa</taxon>
        <taxon>Nematoda</taxon>
        <taxon>Chromadorea</taxon>
        <taxon>Rhabditida</taxon>
        <taxon>Spirurina</taxon>
        <taxon>Spiruromorpha</taxon>
        <taxon>Thelazioidea</taxon>
        <taxon>Thelaziidae</taxon>
        <taxon>Thelazia</taxon>
    </lineage>
</organism>
<name>A0A0N5D2D8_THECL</name>
<dbReference type="EMBL" id="UYYF01004467">
    <property type="protein sequence ID" value="VDN04450.1"/>
    <property type="molecule type" value="Genomic_DNA"/>
</dbReference>
<dbReference type="Proteomes" id="UP000276776">
    <property type="component" value="Unassembled WGS sequence"/>
</dbReference>
<keyword evidence="2" id="KW-1185">Reference proteome</keyword>
<gene>
    <name evidence="1" type="ORF">TCLT_LOCUS7033</name>
</gene>
<protein>
    <submittedName>
        <fullName evidence="1 3">Uncharacterized protein</fullName>
    </submittedName>
</protein>
<dbReference type="OrthoDB" id="5798791at2759"/>
<dbReference type="AlphaFoldDB" id="A0A0N5D2D8"/>
<sequence>MSEKRDEYFPISEGHAVIAQRILKELLDTRSFQKYLIDSTVNEIFGDSVCVPVPLLELNSSRKCSKVESSVRRHLCIRKNVGILIQQLALIKDLFATSSNLAFCHVGANSNHDAALLFSTRLHLQRFINSFHFELQKFEQTIRRFDTLFRLFAIRLST</sequence>
<reference evidence="3" key="1">
    <citation type="submission" date="2017-02" db="UniProtKB">
        <authorList>
            <consortium name="WormBaseParasite"/>
        </authorList>
    </citation>
    <scope>IDENTIFICATION</scope>
</reference>
<evidence type="ECO:0000313" key="3">
    <source>
        <dbReference type="WBParaSite" id="TCLT_0000704401-mRNA-1"/>
    </source>
</evidence>
<accession>A0A0N5D2D8</accession>